<proteinExistence type="inferred from homology"/>
<keyword evidence="3 12" id="KW-0121">Carboxypeptidase</keyword>
<dbReference type="MEROPS" id="M14.021"/>
<evidence type="ECO:0000313" key="12">
    <source>
        <dbReference type="EMBL" id="ELK04874.1"/>
    </source>
</evidence>
<feature type="domain" description="Peptidase M14" evidence="11">
    <location>
        <begin position="134"/>
        <end position="354"/>
    </location>
</feature>
<dbReference type="GO" id="GO:0008270">
    <property type="term" value="F:zinc ion binding"/>
    <property type="evidence" value="ECO:0007669"/>
    <property type="project" value="InterPro"/>
</dbReference>
<dbReference type="InterPro" id="IPR000834">
    <property type="entry name" value="Peptidase_M14"/>
</dbReference>
<dbReference type="GO" id="GO:0006508">
    <property type="term" value="P:proteolysis"/>
    <property type="evidence" value="ECO:0007669"/>
    <property type="project" value="UniProtKB-KW"/>
</dbReference>
<evidence type="ECO:0000256" key="4">
    <source>
        <dbReference type="ARBA" id="ARBA00022670"/>
    </source>
</evidence>
<dbReference type="GO" id="GO:0005615">
    <property type="term" value="C:extracellular space"/>
    <property type="evidence" value="ECO:0007669"/>
    <property type="project" value="TreeGrafter"/>
</dbReference>
<dbReference type="PANTHER" id="PTHR11705">
    <property type="entry name" value="PROTEASE FAMILY M14 CARBOXYPEPTIDASE A,B"/>
    <property type="match status" value="1"/>
</dbReference>
<keyword evidence="7" id="KW-0378">Hydrolase</keyword>
<keyword evidence="4" id="KW-0645">Protease</keyword>
<dbReference type="EMBL" id="KB031068">
    <property type="protein sequence ID" value="ELK04874.1"/>
    <property type="molecule type" value="Genomic_DNA"/>
</dbReference>
<dbReference type="GO" id="GO:0004181">
    <property type="term" value="F:metallocarboxypeptidase activity"/>
    <property type="evidence" value="ECO:0007669"/>
    <property type="project" value="InterPro"/>
</dbReference>
<dbReference type="FunCoup" id="L5JZN3">
    <property type="interactions" value="16"/>
</dbReference>
<accession>L5JZN3</accession>
<dbReference type="InParanoid" id="L5JZN3"/>
<comment type="similarity">
    <text evidence="2 10">Belongs to the peptidase M14 family.</text>
</comment>
<keyword evidence="13" id="KW-1185">Reference proteome</keyword>
<evidence type="ECO:0000313" key="13">
    <source>
        <dbReference type="Proteomes" id="UP000010552"/>
    </source>
</evidence>
<keyword evidence="5" id="KW-0479">Metal-binding</keyword>
<dbReference type="FunFam" id="3.40.630.10:FF:000084">
    <property type="entry name" value="Carboxypeptidase B2"/>
    <property type="match status" value="1"/>
</dbReference>
<comment type="cofactor">
    <cofactor evidence="1">
        <name>Zn(2+)</name>
        <dbReference type="ChEBI" id="CHEBI:29105"/>
    </cofactor>
</comment>
<dbReference type="STRING" id="9402.L5JZN3"/>
<keyword evidence="8" id="KW-0862">Zinc</keyword>
<feature type="active site" description="Proton donor/acceptor" evidence="10">
    <location>
        <position position="320"/>
    </location>
</feature>
<dbReference type="SUPFAM" id="SSF53187">
    <property type="entry name" value="Zn-dependent exopeptidases"/>
    <property type="match status" value="1"/>
</dbReference>
<name>L5JZN3_PTEAL</name>
<gene>
    <name evidence="12" type="ORF">PAL_GLEAN10026158</name>
</gene>
<dbReference type="Gene3D" id="3.40.630.10">
    <property type="entry name" value="Zn peptidases"/>
    <property type="match status" value="2"/>
</dbReference>
<dbReference type="PANTHER" id="PTHR11705:SF19">
    <property type="entry name" value="CARBOXYPEPTIDASE O"/>
    <property type="match status" value="1"/>
</dbReference>
<protein>
    <submittedName>
        <fullName evidence="12">Carboxypeptidase O</fullName>
    </submittedName>
</protein>
<evidence type="ECO:0000256" key="1">
    <source>
        <dbReference type="ARBA" id="ARBA00001947"/>
    </source>
</evidence>
<evidence type="ECO:0000256" key="3">
    <source>
        <dbReference type="ARBA" id="ARBA00022645"/>
    </source>
</evidence>
<evidence type="ECO:0000256" key="9">
    <source>
        <dbReference type="ARBA" id="ARBA00023049"/>
    </source>
</evidence>
<organism evidence="12 13">
    <name type="scientific">Pteropus alecto</name>
    <name type="common">Black flying fox</name>
    <dbReference type="NCBI Taxonomy" id="9402"/>
    <lineage>
        <taxon>Eukaryota</taxon>
        <taxon>Metazoa</taxon>
        <taxon>Chordata</taxon>
        <taxon>Craniata</taxon>
        <taxon>Vertebrata</taxon>
        <taxon>Euteleostomi</taxon>
        <taxon>Mammalia</taxon>
        <taxon>Eutheria</taxon>
        <taxon>Laurasiatheria</taxon>
        <taxon>Chiroptera</taxon>
        <taxon>Yinpterochiroptera</taxon>
        <taxon>Pteropodoidea</taxon>
        <taxon>Pteropodidae</taxon>
        <taxon>Pteropodinae</taxon>
        <taxon>Pteropus</taxon>
    </lineage>
</organism>
<dbReference type="Pfam" id="PF00246">
    <property type="entry name" value="Peptidase_M14"/>
    <property type="match status" value="1"/>
</dbReference>
<evidence type="ECO:0000256" key="6">
    <source>
        <dbReference type="ARBA" id="ARBA00022729"/>
    </source>
</evidence>
<reference evidence="13" key="1">
    <citation type="journal article" date="2013" name="Science">
        <title>Comparative analysis of bat genomes provides insight into the evolution of flight and immunity.</title>
        <authorList>
            <person name="Zhang G."/>
            <person name="Cowled C."/>
            <person name="Shi Z."/>
            <person name="Huang Z."/>
            <person name="Bishop-Lilly K.A."/>
            <person name="Fang X."/>
            <person name="Wynne J.W."/>
            <person name="Xiong Z."/>
            <person name="Baker M.L."/>
            <person name="Zhao W."/>
            <person name="Tachedjian M."/>
            <person name="Zhu Y."/>
            <person name="Zhou P."/>
            <person name="Jiang X."/>
            <person name="Ng J."/>
            <person name="Yang L."/>
            <person name="Wu L."/>
            <person name="Xiao J."/>
            <person name="Feng Y."/>
            <person name="Chen Y."/>
            <person name="Sun X."/>
            <person name="Zhang Y."/>
            <person name="Marsh G.A."/>
            <person name="Crameri G."/>
            <person name="Broder C.C."/>
            <person name="Frey K.G."/>
            <person name="Wang L.F."/>
            <person name="Wang J."/>
        </authorList>
    </citation>
    <scope>NUCLEOTIDE SEQUENCE [LARGE SCALE GENOMIC DNA]</scope>
</reference>
<evidence type="ECO:0000256" key="2">
    <source>
        <dbReference type="ARBA" id="ARBA00005988"/>
    </source>
</evidence>
<dbReference type="PROSITE" id="PS52035">
    <property type="entry name" value="PEPTIDASE_M14"/>
    <property type="match status" value="1"/>
</dbReference>
<sequence length="384" mass="43261">MSSGSASVRITKEQLTWSQPLDAFSETLDPLTCLGLSSSVCRRMKPLLGTLYLLGMLVHGGVVGCDRSLAQNRQEVVGKTVTSWRNLETYSYNKYHPMGESYQWMSQISEKYPEGVTQHFLGMTYETQPMYYLKILQNYTDNSSISRLLKNLDFFVLPVLNIDGYIYTWTTDRLWRKSRSSHDNGKCFGTDLNRNFNASWCSIGASKNCQELIFCGTGLESEPETTAVSSFIESKKEDIMCFLTMQSYGQLILTPYGYTEKKSSNHEELIQAGEKAANALKAKHGTNYRVGSSIDILYASSGSSRDWAQDIGIPFSYTFELRDNGTCGFELPEAQIQATSEETMEAVLSVLDDVYEKYWYSNSAEKVTSTTVMLSLLMSFMSLL</sequence>
<dbReference type="eggNOG" id="KOG2650">
    <property type="taxonomic scope" value="Eukaryota"/>
</dbReference>
<dbReference type="Proteomes" id="UP000010552">
    <property type="component" value="Unassembled WGS sequence"/>
</dbReference>
<evidence type="ECO:0000256" key="7">
    <source>
        <dbReference type="ARBA" id="ARBA00022801"/>
    </source>
</evidence>
<dbReference type="SMART" id="SM00631">
    <property type="entry name" value="Zn_pept"/>
    <property type="match status" value="1"/>
</dbReference>
<dbReference type="AlphaFoldDB" id="L5JZN3"/>
<evidence type="ECO:0000259" key="11">
    <source>
        <dbReference type="PROSITE" id="PS52035"/>
    </source>
</evidence>
<keyword evidence="6" id="KW-0732">Signal</keyword>
<evidence type="ECO:0000256" key="8">
    <source>
        <dbReference type="ARBA" id="ARBA00022833"/>
    </source>
</evidence>
<keyword evidence="9" id="KW-0482">Metalloprotease</keyword>
<evidence type="ECO:0000256" key="10">
    <source>
        <dbReference type="PROSITE-ProRule" id="PRU01379"/>
    </source>
</evidence>
<evidence type="ECO:0000256" key="5">
    <source>
        <dbReference type="ARBA" id="ARBA00022723"/>
    </source>
</evidence>